<dbReference type="OrthoDB" id="9815422at2"/>
<organism evidence="2 3">
    <name type="scientific">Monoglobus pectinilyticus</name>
    <dbReference type="NCBI Taxonomy" id="1981510"/>
    <lineage>
        <taxon>Bacteria</taxon>
        <taxon>Bacillati</taxon>
        <taxon>Bacillota</taxon>
        <taxon>Clostridia</taxon>
        <taxon>Monoglobales</taxon>
        <taxon>Monoglobaceae</taxon>
        <taxon>Monoglobus</taxon>
    </lineage>
</organism>
<evidence type="ECO:0000313" key="3">
    <source>
        <dbReference type="Proteomes" id="UP000235589"/>
    </source>
</evidence>
<keyword evidence="1" id="KW-1133">Transmembrane helix</keyword>
<dbReference type="Pfam" id="PF12822">
    <property type="entry name" value="ECF_trnsprt"/>
    <property type="match status" value="1"/>
</dbReference>
<accession>A0A2K9P181</accession>
<keyword evidence="3" id="KW-1185">Reference proteome</keyword>
<evidence type="ECO:0000256" key="1">
    <source>
        <dbReference type="SAM" id="Phobius"/>
    </source>
</evidence>
<evidence type="ECO:0008006" key="4">
    <source>
        <dbReference type="Google" id="ProtNLM"/>
    </source>
</evidence>
<evidence type="ECO:0000313" key="2">
    <source>
        <dbReference type="EMBL" id="AUO18569.1"/>
    </source>
</evidence>
<proteinExistence type="predicted"/>
<protein>
    <recommendedName>
        <fullName evidence="4">ECF transporter S component</fullName>
    </recommendedName>
</protein>
<name>A0A2K9P181_9FIRM</name>
<dbReference type="GO" id="GO:0022857">
    <property type="term" value="F:transmembrane transporter activity"/>
    <property type="evidence" value="ECO:0007669"/>
    <property type="project" value="InterPro"/>
</dbReference>
<dbReference type="InterPro" id="IPR024529">
    <property type="entry name" value="ECF_trnsprt_substrate-spec"/>
</dbReference>
<keyword evidence="1" id="KW-0472">Membrane</keyword>
<feature type="transmembrane region" description="Helical" evidence="1">
    <location>
        <begin position="151"/>
        <end position="177"/>
    </location>
</feature>
<dbReference type="KEGG" id="mpec:B9O19_00385"/>
<feature type="transmembrane region" description="Helical" evidence="1">
    <location>
        <begin position="90"/>
        <end position="109"/>
    </location>
</feature>
<dbReference type="RefSeq" id="WP_102364862.1">
    <property type="nucleotide sequence ID" value="NZ_CP020991.1"/>
</dbReference>
<gene>
    <name evidence="2" type="ORF">B9O19_00385</name>
</gene>
<reference evidence="2 3" key="1">
    <citation type="submission" date="2017-04" db="EMBL/GenBank/DDBJ databases">
        <title>Monoglobus pectinilyticus 14 draft genome.</title>
        <authorList>
            <person name="Kim C."/>
            <person name="Rosendale D.I."/>
            <person name="Kelly W.J."/>
            <person name="Tannock G.W."/>
            <person name="Patchett M.L."/>
            <person name="Jordens J.Z."/>
        </authorList>
    </citation>
    <scope>NUCLEOTIDE SEQUENCE [LARGE SCALE GENOMIC DNA]</scope>
    <source>
        <strain evidence="2 3">14</strain>
    </source>
</reference>
<dbReference type="Gene3D" id="1.10.1760.20">
    <property type="match status" value="1"/>
</dbReference>
<dbReference type="GeneID" id="98061813"/>
<dbReference type="AlphaFoldDB" id="A0A2K9P181"/>
<keyword evidence="1" id="KW-0812">Transmembrane</keyword>
<sequence>MLNSDVLDKKVIRKKTAATVLAVIAAVVLPQVFHSVGIVSGTGPALGQSFLPMHLPILIAALIAGPVVGIIAGLFSPLISFALTGMPASAMLPFMMVELLVYGFAAGALKDVKLPVILKVIIAQFFGRGVRAAAILASFYIFNIQAVSSSVILSSIVQGLPGLILQWSIIPLFIFWYNKRGENE</sequence>
<dbReference type="Proteomes" id="UP000235589">
    <property type="component" value="Chromosome"/>
</dbReference>
<feature type="transmembrane region" description="Helical" evidence="1">
    <location>
        <begin position="121"/>
        <end position="142"/>
    </location>
</feature>
<dbReference type="EMBL" id="CP020991">
    <property type="protein sequence ID" value="AUO18569.1"/>
    <property type="molecule type" value="Genomic_DNA"/>
</dbReference>
<feature type="transmembrane region" description="Helical" evidence="1">
    <location>
        <begin position="57"/>
        <end position="83"/>
    </location>
</feature>